<evidence type="ECO:0000313" key="4">
    <source>
        <dbReference type="Proteomes" id="UP000010388"/>
    </source>
</evidence>
<name>K9PB55_CYAGP</name>
<gene>
    <name evidence="3" type="ordered locus">Cyagr_3254</name>
</gene>
<evidence type="ECO:0000256" key="1">
    <source>
        <dbReference type="SAM" id="MobiDB-lite"/>
    </source>
</evidence>
<keyword evidence="2" id="KW-1133">Transmembrane helix</keyword>
<accession>K9PB55</accession>
<keyword evidence="2" id="KW-0812">Transmembrane</keyword>
<feature type="transmembrane region" description="Helical" evidence="2">
    <location>
        <begin position="45"/>
        <end position="64"/>
    </location>
</feature>
<dbReference type="OrthoDB" id="531955at2"/>
<dbReference type="AlphaFoldDB" id="K9PB55"/>
<proteinExistence type="predicted"/>
<evidence type="ECO:0000256" key="2">
    <source>
        <dbReference type="SAM" id="Phobius"/>
    </source>
</evidence>
<organism evidence="3 4">
    <name type="scientific">Cyanobium gracile (strain ATCC 27147 / PCC 6307)</name>
    <dbReference type="NCBI Taxonomy" id="292564"/>
    <lineage>
        <taxon>Bacteria</taxon>
        <taxon>Bacillati</taxon>
        <taxon>Cyanobacteriota</taxon>
        <taxon>Cyanophyceae</taxon>
        <taxon>Synechococcales</taxon>
        <taxon>Prochlorococcaceae</taxon>
        <taxon>Cyanobium</taxon>
    </lineage>
</organism>
<dbReference type="EMBL" id="CP003495">
    <property type="protein sequence ID" value="AFY30330.1"/>
    <property type="molecule type" value="Genomic_DNA"/>
</dbReference>
<dbReference type="Proteomes" id="UP000010388">
    <property type="component" value="Chromosome"/>
</dbReference>
<sequence length="65" mass="6954">MAPANPLPLEQVESSLSDAEPVSQQELNAWRRGFTPQAEIWNGRLAMLGLSVGLGVLLLVRLVGG</sequence>
<feature type="region of interest" description="Disordered" evidence="1">
    <location>
        <begin position="1"/>
        <end position="20"/>
    </location>
</feature>
<dbReference type="HOGENOM" id="CLU_171075_5_0_3"/>
<dbReference type="KEGG" id="cgc:Cyagr_3254"/>
<dbReference type="eggNOG" id="ENOG502ZIMD">
    <property type="taxonomic scope" value="Bacteria"/>
</dbReference>
<protein>
    <recommendedName>
        <fullName evidence="5">High light inducible protein</fullName>
    </recommendedName>
</protein>
<dbReference type="SUPFAM" id="SSF103511">
    <property type="entry name" value="Chlorophyll a-b binding protein"/>
    <property type="match status" value="1"/>
</dbReference>
<dbReference type="STRING" id="292564.Cyagr_3254"/>
<evidence type="ECO:0008006" key="5">
    <source>
        <dbReference type="Google" id="ProtNLM"/>
    </source>
</evidence>
<keyword evidence="2" id="KW-0472">Membrane</keyword>
<dbReference type="RefSeq" id="WP_015110763.1">
    <property type="nucleotide sequence ID" value="NC_019675.1"/>
</dbReference>
<reference evidence="4" key="1">
    <citation type="journal article" date="2013" name="Proc. Natl. Acad. Sci. U.S.A.">
        <title>Improving the coverage of the cyanobacterial phylum using diversity-driven genome sequencing.</title>
        <authorList>
            <person name="Shih P.M."/>
            <person name="Wu D."/>
            <person name="Latifi A."/>
            <person name="Axen S.D."/>
            <person name="Fewer D.P."/>
            <person name="Talla E."/>
            <person name="Calteau A."/>
            <person name="Cai F."/>
            <person name="Tandeau de Marsac N."/>
            <person name="Rippka R."/>
            <person name="Herdman M."/>
            <person name="Sivonen K."/>
            <person name="Coursin T."/>
            <person name="Laurent T."/>
            <person name="Goodwin L."/>
            <person name="Nolan M."/>
            <person name="Davenport K.W."/>
            <person name="Han C.S."/>
            <person name="Rubin E.M."/>
            <person name="Eisen J.A."/>
            <person name="Woyke T."/>
            <person name="Gugger M."/>
            <person name="Kerfeld C.A."/>
        </authorList>
    </citation>
    <scope>NUCLEOTIDE SEQUENCE [LARGE SCALE GENOMIC DNA]</scope>
    <source>
        <strain evidence="4">ATCC 27147 / PCC 6307</strain>
    </source>
</reference>
<evidence type="ECO:0000313" key="3">
    <source>
        <dbReference type="EMBL" id="AFY30330.1"/>
    </source>
</evidence>